<dbReference type="Gene3D" id="3.40.50.150">
    <property type="entry name" value="Vaccinia Virus protein VP39"/>
    <property type="match status" value="1"/>
</dbReference>
<sequence>MADSPEQNFIFQPINSLLNPKLPFEEIKEIIDSIHALFHQKTQISGFEVSIENLAAVSASKGKAVGLNHAAQCLLDYQRTHRFVLAIHQAILDQQKSNLGKTIQLFYAGCGPYATLMTLIAPLFRPDEIQFSLLEINKNSIDSAKKLIKEMGLDGYVSNIYLGDATTFQIPDAKSYDILISETLDALLYRECYVPILINMLPQLRKEAILIPDNVSIELLLKTGENETKLGIIIDVRKVLSDLTEKHDQLSKFPEKVFKLSLIPDKDSPLLLLETKVHIYKDYELNRNESSLTVIYEISYPKTDSISFTYYLEPEVELKYQTGMS</sequence>
<dbReference type="OrthoDB" id="1157001at2"/>
<reference evidence="2" key="1">
    <citation type="submission" date="2016-12" db="EMBL/GenBank/DDBJ databases">
        <authorList>
            <person name="Varghese N."/>
            <person name="Submissions S."/>
        </authorList>
    </citation>
    <scope>NUCLEOTIDE SEQUENCE [LARGE SCALE GENOMIC DNA]</scope>
    <source>
        <strain evidence="2">DSM 25035</strain>
    </source>
</reference>
<name>A0A1M7Z440_9BACT</name>
<organism evidence="1 2">
    <name type="scientific">Algoriphagus zhangzhouensis</name>
    <dbReference type="NCBI Taxonomy" id="1073327"/>
    <lineage>
        <taxon>Bacteria</taxon>
        <taxon>Pseudomonadati</taxon>
        <taxon>Bacteroidota</taxon>
        <taxon>Cytophagia</taxon>
        <taxon>Cytophagales</taxon>
        <taxon>Cyclobacteriaceae</taxon>
        <taxon>Algoriphagus</taxon>
    </lineage>
</organism>
<evidence type="ECO:0000313" key="2">
    <source>
        <dbReference type="Proteomes" id="UP000184609"/>
    </source>
</evidence>
<dbReference type="EMBL" id="FRXN01000001">
    <property type="protein sequence ID" value="SHO59582.1"/>
    <property type="molecule type" value="Genomic_DNA"/>
</dbReference>
<dbReference type="Proteomes" id="UP000184609">
    <property type="component" value="Unassembled WGS sequence"/>
</dbReference>
<evidence type="ECO:0000313" key="1">
    <source>
        <dbReference type="EMBL" id="SHO59582.1"/>
    </source>
</evidence>
<dbReference type="STRING" id="1073327.SAMN04488108_0220"/>
<dbReference type="SUPFAM" id="SSF53335">
    <property type="entry name" value="S-adenosyl-L-methionine-dependent methyltransferases"/>
    <property type="match status" value="1"/>
</dbReference>
<gene>
    <name evidence="1" type="ORF">SAMN04488108_0220</name>
</gene>
<proteinExistence type="predicted"/>
<accession>A0A1M7Z440</accession>
<protein>
    <submittedName>
        <fullName evidence="1">Uncharacterized protein</fullName>
    </submittedName>
</protein>
<dbReference type="InterPro" id="IPR029063">
    <property type="entry name" value="SAM-dependent_MTases_sf"/>
</dbReference>
<dbReference type="AlphaFoldDB" id="A0A1M7Z440"/>
<dbReference type="RefSeq" id="WP_073569908.1">
    <property type="nucleotide sequence ID" value="NZ_FRXN01000001.1"/>
</dbReference>
<keyword evidence="2" id="KW-1185">Reference proteome</keyword>